<dbReference type="InterPro" id="IPR001509">
    <property type="entry name" value="Epimerase_deHydtase"/>
</dbReference>
<proteinExistence type="inferred from homology"/>
<keyword evidence="6" id="KW-1185">Reference proteome</keyword>
<evidence type="ECO:0000256" key="1">
    <source>
        <dbReference type="ARBA" id="ARBA00009353"/>
    </source>
</evidence>
<dbReference type="SUPFAM" id="SSF51735">
    <property type="entry name" value="NAD(P)-binding Rossmann-fold domains"/>
    <property type="match status" value="1"/>
</dbReference>
<dbReference type="PANTHER" id="PTHR11092">
    <property type="entry name" value="SUGAR NUCLEOTIDE EPIMERASE RELATED"/>
    <property type="match status" value="1"/>
</dbReference>
<dbReference type="Gene3D" id="3.40.50.720">
    <property type="entry name" value="NAD(P)-binding Rossmann-like Domain"/>
    <property type="match status" value="1"/>
</dbReference>
<dbReference type="EMBL" id="JAAVJC010000127">
    <property type="protein sequence ID" value="NJQ16186.1"/>
    <property type="molecule type" value="Genomic_DNA"/>
</dbReference>
<evidence type="ECO:0000256" key="2">
    <source>
        <dbReference type="SAM" id="MobiDB-lite"/>
    </source>
</evidence>
<feature type="region of interest" description="Disordered" evidence="2">
    <location>
        <begin position="1"/>
        <end position="89"/>
    </location>
</feature>
<feature type="domain" description="NAD-dependent epimerase/dehydratase" evidence="3">
    <location>
        <begin position="97"/>
        <end position="318"/>
    </location>
</feature>
<evidence type="ECO:0000259" key="4">
    <source>
        <dbReference type="Pfam" id="PF08338"/>
    </source>
</evidence>
<gene>
    <name evidence="5" type="ORF">HCN52_14890</name>
</gene>
<evidence type="ECO:0000313" key="6">
    <source>
        <dbReference type="Proteomes" id="UP000727056"/>
    </source>
</evidence>
<organism evidence="5 6">
    <name type="scientific">Streptomyces bohaiensis</name>
    <dbReference type="NCBI Taxonomy" id="1431344"/>
    <lineage>
        <taxon>Bacteria</taxon>
        <taxon>Bacillati</taxon>
        <taxon>Actinomycetota</taxon>
        <taxon>Actinomycetes</taxon>
        <taxon>Kitasatosporales</taxon>
        <taxon>Streptomycetaceae</taxon>
        <taxon>Streptomyces</taxon>
    </lineage>
</organism>
<feature type="compositionally biased region" description="Pro residues" evidence="2">
    <location>
        <begin position="8"/>
        <end position="23"/>
    </location>
</feature>
<comment type="similarity">
    <text evidence="1">Belongs to the NAD(P)-dependent epimerase/dehydratase family. SDR39U1 subfamily.</text>
</comment>
<dbReference type="Pfam" id="PF08338">
    <property type="entry name" value="DUF1731"/>
    <property type="match status" value="1"/>
</dbReference>
<evidence type="ECO:0000259" key="3">
    <source>
        <dbReference type="Pfam" id="PF01370"/>
    </source>
</evidence>
<dbReference type="InterPro" id="IPR036291">
    <property type="entry name" value="NAD(P)-bd_dom_sf"/>
</dbReference>
<feature type="compositionally biased region" description="Low complexity" evidence="2">
    <location>
        <begin position="24"/>
        <end position="45"/>
    </location>
</feature>
<protein>
    <submittedName>
        <fullName evidence="5">TIGR01777 family protein</fullName>
    </submittedName>
</protein>
<dbReference type="Pfam" id="PF01370">
    <property type="entry name" value="Epimerase"/>
    <property type="match status" value="1"/>
</dbReference>
<sequence>MADSPRDPVVPSPSPPTPGPGDPAGPAGSSPEESSPEGAATASAAPEERDGAADGPTGTPTGAPAEAASDAASGPDPTPVVFAGDGASEETPLRGRVAVTGSSGLIGSALVRSLRADGYHVVPLVRHEASNPDEVQWDPSGADVAQNATALLGCDALVHLAGAGVGDHRWTAAYKEEIRDSRVFGTAALAEALATMDAPPRTWLCGSAVGFYGDTGDRPVDETAPPGEGFLADVCQEWEAAALPAAAAGVRVVHPRTGLVVARGGGAWGRLFPIFRAGLGGRLGNGRQYWSHISLHDHIAALRFLLAEGASAPGGPVNLTAPEPVTNREVTRVMGQVLGRPTLFPVPAPALRLALGEFATDVLGSQRVLPRRLLDAGFTFVHPGVEDAVRAAWEGDAP</sequence>
<evidence type="ECO:0000313" key="5">
    <source>
        <dbReference type="EMBL" id="NJQ16186.1"/>
    </source>
</evidence>
<comment type="caution">
    <text evidence="5">The sequence shown here is derived from an EMBL/GenBank/DDBJ whole genome shotgun (WGS) entry which is preliminary data.</text>
</comment>
<accession>A0ABX1CAQ6</accession>
<reference evidence="5 6" key="1">
    <citation type="submission" date="2020-03" db="EMBL/GenBank/DDBJ databases">
        <title>Draft genome of Streptomyces sp. ventii, isolated from the Axial Seamount in the Pacific Ocean, and resequencing of the two type strains Streptomyces lonarensis strain NCL 716 and Streptomyces bohaiensis strain 11A07.</title>
        <authorList>
            <person name="Loughran R.M."/>
            <person name="Pfannmuller K.M."/>
            <person name="Wasson B.J."/>
            <person name="Deadmond M.C."/>
            <person name="Paddock B.E."/>
            <person name="Koyack M.J."/>
            <person name="Gallegos D.A."/>
            <person name="Mitchell E.A."/>
            <person name="Ushijima B."/>
            <person name="Saw J.H."/>
            <person name="Mcphail K.L."/>
            <person name="Videau P."/>
        </authorList>
    </citation>
    <scope>NUCLEOTIDE SEQUENCE [LARGE SCALE GENOMIC DNA]</scope>
    <source>
        <strain evidence="5 6">11A07</strain>
    </source>
</reference>
<dbReference type="PANTHER" id="PTHR11092:SF0">
    <property type="entry name" value="EPIMERASE FAMILY PROTEIN SDR39U1"/>
    <property type="match status" value="1"/>
</dbReference>
<dbReference type="InterPro" id="IPR013549">
    <property type="entry name" value="DUF1731"/>
</dbReference>
<dbReference type="Proteomes" id="UP000727056">
    <property type="component" value="Unassembled WGS sequence"/>
</dbReference>
<dbReference type="InterPro" id="IPR010099">
    <property type="entry name" value="SDR39U1"/>
</dbReference>
<feature type="domain" description="DUF1731" evidence="4">
    <location>
        <begin position="346"/>
        <end position="391"/>
    </location>
</feature>
<name>A0ABX1CAQ6_9ACTN</name>
<feature type="compositionally biased region" description="Low complexity" evidence="2">
    <location>
        <begin position="53"/>
        <end position="75"/>
    </location>
</feature>
<dbReference type="NCBIfam" id="TIGR01777">
    <property type="entry name" value="yfcH"/>
    <property type="match status" value="1"/>
</dbReference>